<sequence>MESFLLDILAFVVSSFQIKSAYLLHFSFHYFEEGEFEEKKCWGLGIRSLSILNKALLGKWVGEICENDFEASNFREVWGGRGGWCSTGVKTRWYGVRVWKAIKSGGMASKENDL</sequence>
<accession>A0A438DEL4</accession>
<dbReference type="AlphaFoldDB" id="A0A438DEL4"/>
<proteinExistence type="predicted"/>
<comment type="caution">
    <text evidence="1">The sequence shown here is derived from an EMBL/GenBank/DDBJ whole genome shotgun (WGS) entry which is preliminary data.</text>
</comment>
<gene>
    <name evidence="1" type="ORF">CK203_082975</name>
</gene>
<dbReference type="EMBL" id="QGNW01001662">
    <property type="protein sequence ID" value="RVW33915.1"/>
    <property type="molecule type" value="Genomic_DNA"/>
</dbReference>
<dbReference type="Proteomes" id="UP000288805">
    <property type="component" value="Unassembled WGS sequence"/>
</dbReference>
<reference evidence="1 2" key="1">
    <citation type="journal article" date="2018" name="PLoS Genet.">
        <title>Population sequencing reveals clonal diversity and ancestral inbreeding in the grapevine cultivar Chardonnay.</title>
        <authorList>
            <person name="Roach M.J."/>
            <person name="Johnson D.L."/>
            <person name="Bohlmann J."/>
            <person name="van Vuuren H.J."/>
            <person name="Jones S.J."/>
            <person name="Pretorius I.S."/>
            <person name="Schmidt S.A."/>
            <person name="Borneman A.R."/>
        </authorList>
    </citation>
    <scope>NUCLEOTIDE SEQUENCE [LARGE SCALE GENOMIC DNA]</scope>
    <source>
        <strain evidence="2">cv. Chardonnay</strain>
        <tissue evidence="1">Leaf</tissue>
    </source>
</reference>
<organism evidence="1 2">
    <name type="scientific">Vitis vinifera</name>
    <name type="common">Grape</name>
    <dbReference type="NCBI Taxonomy" id="29760"/>
    <lineage>
        <taxon>Eukaryota</taxon>
        <taxon>Viridiplantae</taxon>
        <taxon>Streptophyta</taxon>
        <taxon>Embryophyta</taxon>
        <taxon>Tracheophyta</taxon>
        <taxon>Spermatophyta</taxon>
        <taxon>Magnoliopsida</taxon>
        <taxon>eudicotyledons</taxon>
        <taxon>Gunneridae</taxon>
        <taxon>Pentapetalae</taxon>
        <taxon>rosids</taxon>
        <taxon>Vitales</taxon>
        <taxon>Vitaceae</taxon>
        <taxon>Viteae</taxon>
        <taxon>Vitis</taxon>
    </lineage>
</organism>
<evidence type="ECO:0000313" key="2">
    <source>
        <dbReference type="Proteomes" id="UP000288805"/>
    </source>
</evidence>
<evidence type="ECO:0000313" key="1">
    <source>
        <dbReference type="EMBL" id="RVW33915.1"/>
    </source>
</evidence>
<name>A0A438DEL4_VITVI</name>
<protein>
    <submittedName>
        <fullName evidence="1">Uncharacterized protein</fullName>
    </submittedName>
</protein>